<accession>A0A484YRS1</accession>
<keyword evidence="1" id="KW-0808">Transferase</keyword>
<organism evidence="1 2">
    <name type="scientific">Escherichia coli</name>
    <dbReference type="NCBI Taxonomy" id="562"/>
    <lineage>
        <taxon>Bacteria</taxon>
        <taxon>Pseudomonadati</taxon>
        <taxon>Pseudomonadota</taxon>
        <taxon>Gammaproteobacteria</taxon>
        <taxon>Enterobacterales</taxon>
        <taxon>Enterobacteriaceae</taxon>
        <taxon>Escherichia</taxon>
    </lineage>
</organism>
<keyword evidence="1" id="KW-0548">Nucleotidyltransferase</keyword>
<dbReference type="EMBL" id="CAADIS010000005">
    <property type="protein sequence ID" value="VFS39150.1"/>
    <property type="molecule type" value="Genomic_DNA"/>
</dbReference>
<reference evidence="1 2" key="1">
    <citation type="submission" date="2019-03" db="EMBL/GenBank/DDBJ databases">
        <authorList>
            <consortium name="Pathogen Informatics"/>
        </authorList>
    </citation>
    <scope>NUCLEOTIDE SEQUENCE [LARGE SCALE GENOMIC DNA]</scope>
    <source>
        <strain evidence="1 2">NCTC9001</strain>
    </source>
</reference>
<dbReference type="GO" id="GO:0016779">
    <property type="term" value="F:nucleotidyltransferase activity"/>
    <property type="evidence" value="ECO:0007669"/>
    <property type="project" value="UniProtKB-KW"/>
</dbReference>
<evidence type="ECO:0000313" key="1">
    <source>
        <dbReference type="EMBL" id="VFS39150.1"/>
    </source>
</evidence>
<proteinExistence type="predicted"/>
<protein>
    <submittedName>
        <fullName evidence="1">Acylneuraminate cytidylyltransferase</fullName>
    </submittedName>
</protein>
<sequence length="67" mass="8101">MDKESSLDIDDRMDFELAITIQQKKNRQKILYQNIHNRINEKRNEFDSVSDITLIGHSLFDYWDVKK</sequence>
<name>A0A484YRS1_ECOLX</name>
<dbReference type="AlphaFoldDB" id="A0A484YRS1"/>
<evidence type="ECO:0000313" key="2">
    <source>
        <dbReference type="Proteomes" id="UP000372890"/>
    </source>
</evidence>
<gene>
    <name evidence="1" type="primary">neuA_2</name>
    <name evidence="1" type="ORF">NCTC9001_05939</name>
</gene>
<dbReference type="Proteomes" id="UP000372890">
    <property type="component" value="Unassembled WGS sequence"/>
</dbReference>